<evidence type="ECO:0000313" key="6">
    <source>
        <dbReference type="Proteomes" id="UP001605036"/>
    </source>
</evidence>
<organism evidence="5 6">
    <name type="scientific">Riccia fluitans</name>
    <dbReference type="NCBI Taxonomy" id="41844"/>
    <lineage>
        <taxon>Eukaryota</taxon>
        <taxon>Viridiplantae</taxon>
        <taxon>Streptophyta</taxon>
        <taxon>Embryophyta</taxon>
        <taxon>Marchantiophyta</taxon>
        <taxon>Marchantiopsida</taxon>
        <taxon>Marchantiidae</taxon>
        <taxon>Marchantiales</taxon>
        <taxon>Ricciaceae</taxon>
        <taxon>Riccia</taxon>
    </lineage>
</organism>
<dbReference type="PANTHER" id="PTHR46502">
    <property type="entry name" value="C2 DOMAIN-CONTAINING"/>
    <property type="match status" value="1"/>
</dbReference>
<dbReference type="PANTHER" id="PTHR46502:SF2">
    <property type="entry name" value="16 KDA PHLOEM PROTEIN 2"/>
    <property type="match status" value="1"/>
</dbReference>
<evidence type="ECO:0000256" key="3">
    <source>
        <dbReference type="SAM" id="MobiDB-lite"/>
    </source>
</evidence>
<evidence type="ECO:0000256" key="1">
    <source>
        <dbReference type="ARBA" id="ARBA00022723"/>
    </source>
</evidence>
<protein>
    <recommendedName>
        <fullName evidence="4">C2 domain-containing protein</fullName>
    </recommendedName>
</protein>
<sequence>MAHNEYHHYPPNAPPYPPYSPRNEWKHRADPPQRIGRGVMNVEVHQASSIRGDNMFGYGTASPYLMLRYGHENKKLRSSVHKGGGSSPKWNETFVYNIMNPPTKPPLLQFEIWNHNVTRKDSLLGLVSIENIHEYISECSEFCTPYLWLPIFHNCKERQPGEIPQYKILETTPSSGAVISLNVI</sequence>
<keyword evidence="2" id="KW-0106">Calcium</keyword>
<dbReference type="Pfam" id="PF00168">
    <property type="entry name" value="C2"/>
    <property type="match status" value="1"/>
</dbReference>
<dbReference type="SMART" id="SM00239">
    <property type="entry name" value="C2"/>
    <property type="match status" value="1"/>
</dbReference>
<dbReference type="GO" id="GO:0046872">
    <property type="term" value="F:metal ion binding"/>
    <property type="evidence" value="ECO:0007669"/>
    <property type="project" value="UniProtKB-KW"/>
</dbReference>
<keyword evidence="1" id="KW-0479">Metal-binding</keyword>
<dbReference type="AlphaFoldDB" id="A0ABD1Y0Y0"/>
<proteinExistence type="predicted"/>
<dbReference type="SUPFAM" id="SSF49562">
    <property type="entry name" value="C2 domain (Calcium/lipid-binding domain, CaLB)"/>
    <property type="match status" value="1"/>
</dbReference>
<dbReference type="EMBL" id="JBHFFA010000006">
    <property type="protein sequence ID" value="KAL2620414.1"/>
    <property type="molecule type" value="Genomic_DNA"/>
</dbReference>
<evidence type="ECO:0000256" key="2">
    <source>
        <dbReference type="ARBA" id="ARBA00022837"/>
    </source>
</evidence>
<dbReference type="Proteomes" id="UP001605036">
    <property type="component" value="Unassembled WGS sequence"/>
</dbReference>
<feature type="compositionally biased region" description="Pro residues" evidence="3">
    <location>
        <begin position="11"/>
        <end position="20"/>
    </location>
</feature>
<reference evidence="5 6" key="1">
    <citation type="submission" date="2024-09" db="EMBL/GenBank/DDBJ databases">
        <title>Chromosome-scale assembly of Riccia fluitans.</title>
        <authorList>
            <person name="Paukszto L."/>
            <person name="Sawicki J."/>
            <person name="Karawczyk K."/>
            <person name="Piernik-Szablinska J."/>
            <person name="Szczecinska M."/>
            <person name="Mazdziarz M."/>
        </authorList>
    </citation>
    <scope>NUCLEOTIDE SEQUENCE [LARGE SCALE GENOMIC DNA]</scope>
    <source>
        <strain evidence="5">Rf_01</strain>
        <tissue evidence="5">Aerial parts of the thallus</tissue>
    </source>
</reference>
<evidence type="ECO:0000313" key="5">
    <source>
        <dbReference type="EMBL" id="KAL2620414.1"/>
    </source>
</evidence>
<dbReference type="InterPro" id="IPR000008">
    <property type="entry name" value="C2_dom"/>
</dbReference>
<dbReference type="CDD" id="cd00030">
    <property type="entry name" value="C2"/>
    <property type="match status" value="1"/>
</dbReference>
<dbReference type="Gene3D" id="2.60.40.150">
    <property type="entry name" value="C2 domain"/>
    <property type="match status" value="1"/>
</dbReference>
<accession>A0ABD1Y0Y0</accession>
<evidence type="ECO:0000259" key="4">
    <source>
        <dbReference type="PROSITE" id="PS50004"/>
    </source>
</evidence>
<comment type="caution">
    <text evidence="5">The sequence shown here is derived from an EMBL/GenBank/DDBJ whole genome shotgun (WGS) entry which is preliminary data.</text>
</comment>
<feature type="region of interest" description="Disordered" evidence="3">
    <location>
        <begin position="1"/>
        <end position="34"/>
    </location>
</feature>
<keyword evidence="6" id="KW-1185">Reference proteome</keyword>
<gene>
    <name evidence="5" type="ORF">R1flu_000619</name>
</gene>
<name>A0ABD1Y0Y0_9MARC</name>
<feature type="domain" description="C2" evidence="4">
    <location>
        <begin position="21"/>
        <end position="146"/>
    </location>
</feature>
<dbReference type="InterPro" id="IPR035892">
    <property type="entry name" value="C2_domain_sf"/>
</dbReference>
<dbReference type="PROSITE" id="PS50004">
    <property type="entry name" value="C2"/>
    <property type="match status" value="1"/>
</dbReference>